<dbReference type="OrthoDB" id="7186128at2"/>
<proteinExistence type="predicted"/>
<dbReference type="Gene3D" id="1.10.357.10">
    <property type="entry name" value="Tetracycline Repressor, domain 2"/>
    <property type="match status" value="1"/>
</dbReference>
<dbReference type="InterPro" id="IPR050109">
    <property type="entry name" value="HTH-type_TetR-like_transc_reg"/>
</dbReference>
<dbReference type="SUPFAM" id="SSF46689">
    <property type="entry name" value="Homeodomain-like"/>
    <property type="match status" value="1"/>
</dbReference>
<dbReference type="GO" id="GO:0045892">
    <property type="term" value="P:negative regulation of DNA-templated transcription"/>
    <property type="evidence" value="ECO:0007669"/>
    <property type="project" value="UniProtKB-ARBA"/>
</dbReference>
<dbReference type="RefSeq" id="WP_075021600.1">
    <property type="nucleotide sequence ID" value="NZ_FOVH01000005.1"/>
</dbReference>
<dbReference type="AlphaFoldDB" id="A0A1I5GTV0"/>
<dbReference type="EMBL" id="FOVH01000005">
    <property type="protein sequence ID" value="SFO39442.1"/>
    <property type="molecule type" value="Genomic_DNA"/>
</dbReference>
<dbReference type="Proteomes" id="UP000183413">
    <property type="component" value="Unassembled WGS sequence"/>
</dbReference>
<dbReference type="Pfam" id="PF00440">
    <property type="entry name" value="TetR_N"/>
    <property type="match status" value="1"/>
</dbReference>
<dbReference type="InterPro" id="IPR039536">
    <property type="entry name" value="TetR_C_Proteobacteria"/>
</dbReference>
<reference evidence="6 7" key="1">
    <citation type="submission" date="2016-10" db="EMBL/GenBank/DDBJ databases">
        <authorList>
            <person name="de Groot N.N."/>
        </authorList>
    </citation>
    <scope>NUCLEOTIDE SEQUENCE [LARGE SCALE GENOMIC DNA]</scope>
    <source>
        <strain evidence="6 7">DSM 43067</strain>
    </source>
</reference>
<evidence type="ECO:0000313" key="6">
    <source>
        <dbReference type="EMBL" id="SFO39442.1"/>
    </source>
</evidence>
<evidence type="ECO:0000256" key="1">
    <source>
        <dbReference type="ARBA" id="ARBA00023015"/>
    </source>
</evidence>
<dbReference type="GO" id="GO:0003700">
    <property type="term" value="F:DNA-binding transcription factor activity"/>
    <property type="evidence" value="ECO:0007669"/>
    <property type="project" value="TreeGrafter"/>
</dbReference>
<keyword evidence="2 4" id="KW-0238">DNA-binding</keyword>
<dbReference type="STRING" id="1993.SAMN04489713_105405"/>
<dbReference type="InParanoid" id="A0A1I5GTV0"/>
<dbReference type="InterPro" id="IPR001647">
    <property type="entry name" value="HTH_TetR"/>
</dbReference>
<dbReference type="Pfam" id="PF14246">
    <property type="entry name" value="TetR_C_7"/>
    <property type="match status" value="1"/>
</dbReference>
<dbReference type="PANTHER" id="PTHR30055">
    <property type="entry name" value="HTH-TYPE TRANSCRIPTIONAL REGULATOR RUTR"/>
    <property type="match status" value="1"/>
</dbReference>
<evidence type="ECO:0000256" key="2">
    <source>
        <dbReference type="ARBA" id="ARBA00023125"/>
    </source>
</evidence>
<dbReference type="FunFam" id="1.10.10.60:FF:000141">
    <property type="entry name" value="TetR family transcriptional regulator"/>
    <property type="match status" value="1"/>
</dbReference>
<keyword evidence="3" id="KW-0804">Transcription</keyword>
<evidence type="ECO:0000256" key="3">
    <source>
        <dbReference type="ARBA" id="ARBA00023163"/>
    </source>
</evidence>
<accession>A0A1I5GTV0</accession>
<protein>
    <submittedName>
        <fullName evidence="6">Transcriptional regulator, TetR family</fullName>
    </submittedName>
</protein>
<feature type="domain" description="HTH tetR-type" evidence="5">
    <location>
        <begin position="18"/>
        <end position="78"/>
    </location>
</feature>
<dbReference type="GO" id="GO:0000976">
    <property type="term" value="F:transcription cis-regulatory region binding"/>
    <property type="evidence" value="ECO:0007669"/>
    <property type="project" value="TreeGrafter"/>
</dbReference>
<dbReference type="PANTHER" id="PTHR30055:SF146">
    <property type="entry name" value="HTH-TYPE TRANSCRIPTIONAL DUAL REGULATOR CECR"/>
    <property type="match status" value="1"/>
</dbReference>
<sequence>MPRAIAEVQTPGRRRRSEAKRAAILDAAEDRFLADGYERASMDVIAARAGVSKRTVYDHFGEKSAVYLRVVERVHASLVRTVGAAIEEELRPGRDLREGLSAFARRIVTGTFPSSDYVTFRRLASERAAPRLALSTGDRPERMLAARFAELAAGGGLRADEPELAARHFTALTVELALHALDAGAETGADETEILRLVDRGVDAFLRAYG</sequence>
<keyword evidence="7" id="KW-1185">Reference proteome</keyword>
<evidence type="ECO:0000259" key="5">
    <source>
        <dbReference type="PROSITE" id="PS50977"/>
    </source>
</evidence>
<keyword evidence="1" id="KW-0805">Transcription regulation</keyword>
<organism evidence="6 7">
    <name type="scientific">Actinomadura madurae</name>
    <dbReference type="NCBI Taxonomy" id="1993"/>
    <lineage>
        <taxon>Bacteria</taxon>
        <taxon>Bacillati</taxon>
        <taxon>Actinomycetota</taxon>
        <taxon>Actinomycetes</taxon>
        <taxon>Streptosporangiales</taxon>
        <taxon>Thermomonosporaceae</taxon>
        <taxon>Actinomadura</taxon>
    </lineage>
</organism>
<gene>
    <name evidence="6" type="ORF">SAMN04489713_105405</name>
</gene>
<dbReference type="PRINTS" id="PR00455">
    <property type="entry name" value="HTHTETR"/>
</dbReference>
<evidence type="ECO:0000256" key="4">
    <source>
        <dbReference type="PROSITE-ProRule" id="PRU00335"/>
    </source>
</evidence>
<feature type="DNA-binding region" description="H-T-H motif" evidence="4">
    <location>
        <begin position="41"/>
        <end position="60"/>
    </location>
</feature>
<dbReference type="eggNOG" id="COG1309">
    <property type="taxonomic scope" value="Bacteria"/>
</dbReference>
<evidence type="ECO:0000313" key="7">
    <source>
        <dbReference type="Proteomes" id="UP000183413"/>
    </source>
</evidence>
<name>A0A1I5GTV0_9ACTN</name>
<dbReference type="PROSITE" id="PS50977">
    <property type="entry name" value="HTH_TETR_2"/>
    <property type="match status" value="1"/>
</dbReference>
<dbReference type="InterPro" id="IPR009057">
    <property type="entry name" value="Homeodomain-like_sf"/>
</dbReference>